<evidence type="ECO:0000313" key="1">
    <source>
        <dbReference type="EMBL" id="JAH59509.1"/>
    </source>
</evidence>
<name>A0A0E9U0S4_ANGAN</name>
<protein>
    <submittedName>
        <fullName evidence="1">Uncharacterized protein</fullName>
    </submittedName>
</protein>
<sequence length="25" mass="3033">MNIMKIIIRRIRIIWVGTTFYDHAA</sequence>
<reference evidence="1" key="2">
    <citation type="journal article" date="2015" name="Fish Shellfish Immunol.">
        <title>Early steps in the European eel (Anguilla anguilla)-Vibrio vulnificus interaction in the gills: Role of the RtxA13 toxin.</title>
        <authorList>
            <person name="Callol A."/>
            <person name="Pajuelo D."/>
            <person name="Ebbesson L."/>
            <person name="Teles M."/>
            <person name="MacKenzie S."/>
            <person name="Amaro C."/>
        </authorList>
    </citation>
    <scope>NUCLEOTIDE SEQUENCE</scope>
</reference>
<dbReference type="AlphaFoldDB" id="A0A0E9U0S4"/>
<accession>A0A0E9U0S4</accession>
<reference evidence="1" key="1">
    <citation type="submission" date="2014-11" db="EMBL/GenBank/DDBJ databases">
        <authorList>
            <person name="Amaro Gonzalez C."/>
        </authorList>
    </citation>
    <scope>NUCLEOTIDE SEQUENCE</scope>
</reference>
<dbReference type="EMBL" id="GBXM01049068">
    <property type="protein sequence ID" value="JAH59509.1"/>
    <property type="molecule type" value="Transcribed_RNA"/>
</dbReference>
<organism evidence="1">
    <name type="scientific">Anguilla anguilla</name>
    <name type="common">European freshwater eel</name>
    <name type="synonym">Muraena anguilla</name>
    <dbReference type="NCBI Taxonomy" id="7936"/>
    <lineage>
        <taxon>Eukaryota</taxon>
        <taxon>Metazoa</taxon>
        <taxon>Chordata</taxon>
        <taxon>Craniata</taxon>
        <taxon>Vertebrata</taxon>
        <taxon>Euteleostomi</taxon>
        <taxon>Actinopterygii</taxon>
        <taxon>Neopterygii</taxon>
        <taxon>Teleostei</taxon>
        <taxon>Anguilliformes</taxon>
        <taxon>Anguillidae</taxon>
        <taxon>Anguilla</taxon>
    </lineage>
</organism>
<proteinExistence type="predicted"/>